<gene>
    <name evidence="2" type="ORF">SKAU_G00043440</name>
</gene>
<dbReference type="EMBL" id="JAINUF010000002">
    <property type="protein sequence ID" value="KAJ8373764.1"/>
    <property type="molecule type" value="Genomic_DNA"/>
</dbReference>
<comment type="caution">
    <text evidence="2">The sequence shown here is derived from an EMBL/GenBank/DDBJ whole genome shotgun (WGS) entry which is preliminary data.</text>
</comment>
<dbReference type="AlphaFoldDB" id="A0A9Q1G2K6"/>
<sequence>MLWDYSSKWVLSHWLTEWSPLMLGALLLAHLVKYPEALTNGNNRSRFTEWSNTMVLPNGQLKSLPQTEGLPDDPFPFLRVKTITITIPTSRLVTDPLQGEEELEEDEEEGELML</sequence>
<proteinExistence type="predicted"/>
<accession>A0A9Q1G2K6</accession>
<feature type="compositionally biased region" description="Acidic residues" evidence="1">
    <location>
        <begin position="98"/>
        <end position="114"/>
    </location>
</feature>
<dbReference type="Proteomes" id="UP001152622">
    <property type="component" value="Chromosome 2"/>
</dbReference>
<keyword evidence="3" id="KW-1185">Reference proteome</keyword>
<evidence type="ECO:0000313" key="3">
    <source>
        <dbReference type="Proteomes" id="UP001152622"/>
    </source>
</evidence>
<reference evidence="2" key="1">
    <citation type="journal article" date="2023" name="Science">
        <title>Genome structures resolve the early diversification of teleost fishes.</title>
        <authorList>
            <person name="Parey E."/>
            <person name="Louis A."/>
            <person name="Montfort J."/>
            <person name="Bouchez O."/>
            <person name="Roques C."/>
            <person name="Iampietro C."/>
            <person name="Lluch J."/>
            <person name="Castinel A."/>
            <person name="Donnadieu C."/>
            <person name="Desvignes T."/>
            <person name="Floi Bucao C."/>
            <person name="Jouanno E."/>
            <person name="Wen M."/>
            <person name="Mejri S."/>
            <person name="Dirks R."/>
            <person name="Jansen H."/>
            <person name="Henkel C."/>
            <person name="Chen W.J."/>
            <person name="Zahm M."/>
            <person name="Cabau C."/>
            <person name="Klopp C."/>
            <person name="Thompson A.W."/>
            <person name="Robinson-Rechavi M."/>
            <person name="Braasch I."/>
            <person name="Lecointre G."/>
            <person name="Bobe J."/>
            <person name="Postlethwait J.H."/>
            <person name="Berthelot C."/>
            <person name="Roest Crollius H."/>
            <person name="Guiguen Y."/>
        </authorList>
    </citation>
    <scope>NUCLEOTIDE SEQUENCE</scope>
    <source>
        <strain evidence="2">WJC10195</strain>
    </source>
</reference>
<protein>
    <submittedName>
        <fullName evidence="2">Uncharacterized protein</fullName>
    </submittedName>
</protein>
<organism evidence="2 3">
    <name type="scientific">Synaphobranchus kaupii</name>
    <name type="common">Kaup's arrowtooth eel</name>
    <dbReference type="NCBI Taxonomy" id="118154"/>
    <lineage>
        <taxon>Eukaryota</taxon>
        <taxon>Metazoa</taxon>
        <taxon>Chordata</taxon>
        <taxon>Craniata</taxon>
        <taxon>Vertebrata</taxon>
        <taxon>Euteleostomi</taxon>
        <taxon>Actinopterygii</taxon>
        <taxon>Neopterygii</taxon>
        <taxon>Teleostei</taxon>
        <taxon>Anguilliformes</taxon>
        <taxon>Synaphobranchidae</taxon>
        <taxon>Synaphobranchus</taxon>
    </lineage>
</organism>
<evidence type="ECO:0000256" key="1">
    <source>
        <dbReference type="SAM" id="MobiDB-lite"/>
    </source>
</evidence>
<feature type="region of interest" description="Disordered" evidence="1">
    <location>
        <begin position="94"/>
        <end position="114"/>
    </location>
</feature>
<name>A0A9Q1G2K6_SYNKA</name>
<evidence type="ECO:0000313" key="2">
    <source>
        <dbReference type="EMBL" id="KAJ8373764.1"/>
    </source>
</evidence>